<reference evidence="1" key="1">
    <citation type="submission" date="2016-03" db="EMBL/GenBank/DDBJ databases">
        <title>Co-evolution between Pasteurellaceae and their hosts.</title>
        <authorList>
            <person name="Hansen M.J."/>
            <person name="Bojesen A.M."/>
            <person name="Planet P."/>
        </authorList>
    </citation>
    <scope>NUCLEOTIDE SEQUENCE</scope>
    <source>
        <strain evidence="1">146/S8/89</strain>
    </source>
</reference>
<evidence type="ECO:0000313" key="1">
    <source>
        <dbReference type="EMBL" id="MDG6895977.1"/>
    </source>
</evidence>
<accession>A0A9X4SIT1</accession>
<dbReference type="EMBL" id="LWID01000001">
    <property type="protein sequence ID" value="MDG6895977.1"/>
    <property type="molecule type" value="Genomic_DNA"/>
</dbReference>
<sequence length="243" mass="28067">MALQRRRVDTSVSTAISSAETTLEVVAKKLPQIPEQTGFLLKSFKIDKNHFLSKDIDGYYRSDYYGYKKEGNPDYLVMLKNDFRDRTYCLKEGAELLLDGDRLRQELRSLLSIFDNNAMISIVPRSKANLLDNQRLFYFTIKYIVKRFFKENDGTDYIIRYKDTKTTHLNKSGYGGEGDLPYPGISKDTCIFSEDIKGKNIILIDDLYTKTINIIEDMVQSLLDHGAKNVIVFTIGYTVFKQR</sequence>
<name>A0A9X4SIT1_9PAST</name>
<dbReference type="Gene3D" id="3.40.50.2020">
    <property type="match status" value="1"/>
</dbReference>
<evidence type="ECO:0000313" key="2">
    <source>
        <dbReference type="Proteomes" id="UP001155500"/>
    </source>
</evidence>
<dbReference type="RefSeq" id="WP_279573336.1">
    <property type="nucleotide sequence ID" value="NZ_LWID01000001.1"/>
</dbReference>
<dbReference type="Proteomes" id="UP001155500">
    <property type="component" value="Unassembled WGS sequence"/>
</dbReference>
<dbReference type="CDD" id="cd06223">
    <property type="entry name" value="PRTases_typeI"/>
    <property type="match status" value="1"/>
</dbReference>
<gene>
    <name evidence="1" type="ORF">A6A20_10190</name>
</gene>
<dbReference type="InterPro" id="IPR029057">
    <property type="entry name" value="PRTase-like"/>
</dbReference>
<comment type="caution">
    <text evidence="1">The sequence shown here is derived from an EMBL/GenBank/DDBJ whole genome shotgun (WGS) entry which is preliminary data.</text>
</comment>
<protein>
    <submittedName>
        <fullName evidence="1">Uncharacterized protein</fullName>
    </submittedName>
</protein>
<dbReference type="AlphaFoldDB" id="A0A9X4SIT1"/>
<proteinExistence type="predicted"/>
<organism evidence="1 2">
    <name type="scientific">Volucribacter amazonae</name>
    <dbReference type="NCBI Taxonomy" id="256731"/>
    <lineage>
        <taxon>Bacteria</taxon>
        <taxon>Pseudomonadati</taxon>
        <taxon>Pseudomonadota</taxon>
        <taxon>Gammaproteobacteria</taxon>
        <taxon>Pasteurellales</taxon>
        <taxon>Pasteurellaceae</taxon>
        <taxon>Volucribacter</taxon>
    </lineage>
</organism>
<dbReference type="SUPFAM" id="SSF53271">
    <property type="entry name" value="PRTase-like"/>
    <property type="match status" value="1"/>
</dbReference>
<keyword evidence="2" id="KW-1185">Reference proteome</keyword>
<dbReference type="InterPro" id="IPR000836">
    <property type="entry name" value="PRTase_dom"/>
</dbReference>